<reference evidence="11 12" key="1">
    <citation type="submission" date="2019-12" db="EMBL/GenBank/DDBJ databases">
        <title>Rhizobium genotypes associated with high levels of biological nitrogen fixation by grain legumes in a temperate-maritime cropping system.</title>
        <authorList>
            <person name="Maluk M."/>
            <person name="Francesc Ferrando Molina F."/>
            <person name="Lopez Del Egido L."/>
            <person name="Lafos M."/>
            <person name="Langarica-Fuentes A."/>
            <person name="Gebre Yohannes G."/>
            <person name="Young M.W."/>
            <person name="Martin P."/>
            <person name="Gantlett R."/>
            <person name="Kenicer G."/>
            <person name="Hawes C."/>
            <person name="Begg G.S."/>
            <person name="Quilliam R.S."/>
            <person name="Squire G.R."/>
            <person name="Poole P.S."/>
            <person name="Young P.W."/>
            <person name="Iannetta P.M."/>
            <person name="James E.K."/>
        </authorList>
    </citation>
    <scope>NUCLEOTIDE SEQUENCE [LARGE SCALE GENOMIC DNA]</scope>
    <source>
        <strain evidence="11 12">JHI2449</strain>
    </source>
</reference>
<gene>
    <name evidence="11" type="ORF">GR206_30715</name>
</gene>
<name>A0A6N9ZPV3_9HYPH</name>
<evidence type="ECO:0000256" key="9">
    <source>
        <dbReference type="ARBA" id="ARBA00023204"/>
    </source>
</evidence>
<evidence type="ECO:0000313" key="11">
    <source>
        <dbReference type="EMBL" id="NEH95331.1"/>
    </source>
</evidence>
<evidence type="ECO:0000256" key="8">
    <source>
        <dbReference type="ARBA" id="ARBA00023014"/>
    </source>
</evidence>
<comment type="similarity">
    <text evidence="1">Belongs to the uracil-DNA glycosylase (UDG) superfamily. Type 4 (UDGa) family.</text>
</comment>
<keyword evidence="5" id="KW-0227">DNA damage</keyword>
<evidence type="ECO:0000259" key="10">
    <source>
        <dbReference type="SMART" id="SM00986"/>
    </source>
</evidence>
<proteinExistence type="inferred from homology"/>
<dbReference type="NCBIfam" id="TIGR00758">
    <property type="entry name" value="UDG_fam4"/>
    <property type="match status" value="1"/>
</dbReference>
<dbReference type="GO" id="GO:0046872">
    <property type="term" value="F:metal ion binding"/>
    <property type="evidence" value="ECO:0007669"/>
    <property type="project" value="UniProtKB-KW"/>
</dbReference>
<organism evidence="11 12">
    <name type="scientific">Rhizobium laguerreae</name>
    <dbReference type="NCBI Taxonomy" id="1076926"/>
    <lineage>
        <taxon>Bacteria</taxon>
        <taxon>Pseudomonadati</taxon>
        <taxon>Pseudomonadota</taxon>
        <taxon>Alphaproteobacteria</taxon>
        <taxon>Hyphomicrobiales</taxon>
        <taxon>Rhizobiaceae</taxon>
        <taxon>Rhizobium/Agrobacterium group</taxon>
        <taxon>Rhizobium</taxon>
    </lineage>
</organism>
<accession>A0A6N9ZPV3</accession>
<dbReference type="Pfam" id="PF13566">
    <property type="entry name" value="DUF4130"/>
    <property type="match status" value="1"/>
</dbReference>
<keyword evidence="9" id="KW-0234">DNA repair</keyword>
<evidence type="ECO:0000256" key="4">
    <source>
        <dbReference type="ARBA" id="ARBA00022723"/>
    </source>
</evidence>
<dbReference type="SMART" id="SM00986">
    <property type="entry name" value="UDG"/>
    <property type="match status" value="1"/>
</dbReference>
<evidence type="ECO:0000256" key="1">
    <source>
        <dbReference type="ARBA" id="ARBA00006521"/>
    </source>
</evidence>
<evidence type="ECO:0000256" key="7">
    <source>
        <dbReference type="ARBA" id="ARBA00023004"/>
    </source>
</evidence>
<dbReference type="InterPro" id="IPR025404">
    <property type="entry name" value="DUF4130"/>
</dbReference>
<keyword evidence="4" id="KW-0479">Metal-binding</keyword>
<evidence type="ECO:0000256" key="2">
    <source>
        <dbReference type="ARBA" id="ARBA00019403"/>
    </source>
</evidence>
<keyword evidence="8" id="KW-0411">Iron-sulfur</keyword>
<evidence type="ECO:0000313" key="12">
    <source>
        <dbReference type="Proteomes" id="UP000468864"/>
    </source>
</evidence>
<dbReference type="RefSeq" id="WP_163883140.1">
    <property type="nucleotide sequence ID" value="NZ_WUEP01000034.1"/>
</dbReference>
<keyword evidence="7" id="KW-0408">Iron</keyword>
<dbReference type="CDD" id="cd10030">
    <property type="entry name" value="UDG-F4_TTUDGA_SPO1dp_like"/>
    <property type="match status" value="1"/>
</dbReference>
<dbReference type="GO" id="GO:0097506">
    <property type="term" value="F:deaminated base DNA N-glycosylase activity"/>
    <property type="evidence" value="ECO:0007669"/>
    <property type="project" value="UniProtKB-ARBA"/>
</dbReference>
<comment type="caution">
    <text evidence="11">The sequence shown here is derived from an EMBL/GenBank/DDBJ whole genome shotgun (WGS) entry which is preliminary data.</text>
</comment>
<dbReference type="AlphaFoldDB" id="A0A6N9ZPV3"/>
<dbReference type="NCBIfam" id="TIGR03915">
    <property type="entry name" value="SAM_7_link_chp"/>
    <property type="match status" value="1"/>
</dbReference>
<dbReference type="SUPFAM" id="SSF52141">
    <property type="entry name" value="Uracil-DNA glycosylase-like"/>
    <property type="match status" value="1"/>
</dbReference>
<dbReference type="InterPro" id="IPR005273">
    <property type="entry name" value="Ura-DNA_glyco_family4"/>
</dbReference>
<protein>
    <recommendedName>
        <fullName evidence="2">Type-4 uracil-DNA glycosylase</fullName>
    </recommendedName>
</protein>
<dbReference type="NCBIfam" id="TIGR03914">
    <property type="entry name" value="UDG_fam_dom"/>
    <property type="match status" value="1"/>
</dbReference>
<dbReference type="Proteomes" id="UP000468864">
    <property type="component" value="Unassembled WGS sequence"/>
</dbReference>
<dbReference type="InterPro" id="IPR023875">
    <property type="entry name" value="DNA_repair_put"/>
</dbReference>
<feature type="domain" description="Uracil-DNA glycosylase-like" evidence="10">
    <location>
        <begin position="314"/>
        <end position="474"/>
    </location>
</feature>
<dbReference type="InterPro" id="IPR036895">
    <property type="entry name" value="Uracil-DNA_glycosylase-like_sf"/>
</dbReference>
<dbReference type="Pfam" id="PF03167">
    <property type="entry name" value="UDG"/>
    <property type="match status" value="1"/>
</dbReference>
<dbReference type="SMART" id="SM00987">
    <property type="entry name" value="UreE_C"/>
    <property type="match status" value="1"/>
</dbReference>
<sequence length="484" mass="54809">MRRVVLSGRGELAEWRNAARAFATAGILPEEIEWREKRTEPGFAFQHDAMPPPSAAARKPMTVAPAFIELAETVLCHSDPARFSLLYRLLWQLQLDRQLLDVASDEDVARARLMAKNVRRDAHKMTAFVRFKEVGAVSEGRRKFLTWFEPDHHIVRRTAPFFQRRFTDMDWLIATPRGSAAWDGERLTMSDEPCEKPNLTDATDDLWRTYYASIFNPARLKLKAMQAEMPKKYWKNLPEADLIPGLIASAESKVRAMAAREATQSLPFHDRLQEAARSIPAEPEAPAGTLEALRAEAAGCTRCPLHAKATQTVFGEGPRDAEVMFVGEQPGDQEDISGRPFVGPAGRLLDQVITEAGIDRSTLYVTNAVKHFKYEPRGKRRIHQKPNMGEVKHCRWWLNLEMALIKPKLVVAMGATALAALTDAKQRLQDVRGKAIAIDEQRTLFVTVHPSYLLRIPDERVKAEELARFREDMLTIQRLMLATR</sequence>
<dbReference type="PANTHER" id="PTHR33693:SF9">
    <property type="entry name" value="TYPE-4 URACIL-DNA GLYCOSYLASE"/>
    <property type="match status" value="1"/>
</dbReference>
<dbReference type="EMBL" id="WUEP01000034">
    <property type="protein sequence ID" value="NEH95331.1"/>
    <property type="molecule type" value="Genomic_DNA"/>
</dbReference>
<dbReference type="Gene3D" id="3.40.470.10">
    <property type="entry name" value="Uracil-DNA glycosylase-like domain"/>
    <property type="match status" value="1"/>
</dbReference>
<dbReference type="InterPro" id="IPR005122">
    <property type="entry name" value="Uracil-DNA_glycosylase-like"/>
</dbReference>
<dbReference type="PANTHER" id="PTHR33693">
    <property type="entry name" value="TYPE-5 URACIL-DNA GLYCOSYLASE"/>
    <property type="match status" value="1"/>
</dbReference>
<dbReference type="GO" id="GO:0006281">
    <property type="term" value="P:DNA repair"/>
    <property type="evidence" value="ECO:0007669"/>
    <property type="project" value="UniProtKB-KW"/>
</dbReference>
<dbReference type="InterPro" id="IPR051536">
    <property type="entry name" value="UDG_Type-4/5"/>
</dbReference>
<evidence type="ECO:0000256" key="5">
    <source>
        <dbReference type="ARBA" id="ARBA00022763"/>
    </source>
</evidence>
<dbReference type="GO" id="GO:0051539">
    <property type="term" value="F:4 iron, 4 sulfur cluster binding"/>
    <property type="evidence" value="ECO:0007669"/>
    <property type="project" value="UniProtKB-KW"/>
</dbReference>
<evidence type="ECO:0000256" key="3">
    <source>
        <dbReference type="ARBA" id="ARBA00022485"/>
    </source>
</evidence>
<evidence type="ECO:0000256" key="6">
    <source>
        <dbReference type="ARBA" id="ARBA00022801"/>
    </source>
</evidence>
<keyword evidence="6" id="KW-0378">Hydrolase</keyword>
<keyword evidence="3" id="KW-0004">4Fe-4S</keyword>